<keyword evidence="2" id="KW-1185">Reference proteome</keyword>
<gene>
    <name evidence="1" type="ORF">L6E24_13070</name>
</gene>
<dbReference type="Proteomes" id="UP001060368">
    <property type="component" value="Chromosome"/>
</dbReference>
<dbReference type="EMBL" id="CP096115">
    <property type="protein sequence ID" value="UUX92262.1"/>
    <property type="molecule type" value="Genomic_DNA"/>
</dbReference>
<dbReference type="GeneID" id="74308651"/>
<sequence>MNHLNDKQKYEGTSIISDSFEKQVNNRSNECFFFCCSPSLAIIDSWISVIYHLKQKKPDSEFIFYMPKSRTVDELDLDSTLIKIASKLFDRIVFCSHASIMSTSKNFEEAKKLNHRHYILSLPLKILLHKIQFFDFANNIQKLLDFLIKYLYKDYIFSLNYFNDRKTALMFDIYESTKEYNSQLMSTLSSKPIFSISHGIDFEGITPENITNITDINTNQSVSCNHVDNVVVYTNSNYQKSYFQSKYGLNEGSIRSLGVPRHDIKWIDFLLSQESNRDLPFEKGYISFFSRPGTTDYHPKDRKIKAIEAIQRIAMEYNLPIIVKLHPKEKRDGTFERVFGLDNYGSTWAYSNAHPFALAKNCAFAVVFISAVTLDMVKMGVPVIEILDLRGLEAHDNNTALRDQAGDPVKIKRYLGLVLGASDYAQLKKHVDDIMTDRQKVVNKLQAEYAKYFNQTPHINEVIANEICEALDNWEDIK</sequence>
<evidence type="ECO:0000313" key="1">
    <source>
        <dbReference type="EMBL" id="UUX92262.1"/>
    </source>
</evidence>
<organism evidence="1 2">
    <name type="scientific">Methanoplanus endosymbiosus</name>
    <dbReference type="NCBI Taxonomy" id="33865"/>
    <lineage>
        <taxon>Archaea</taxon>
        <taxon>Methanobacteriati</taxon>
        <taxon>Methanobacteriota</taxon>
        <taxon>Stenosarchaea group</taxon>
        <taxon>Methanomicrobia</taxon>
        <taxon>Methanomicrobiales</taxon>
        <taxon>Methanomicrobiaceae</taxon>
        <taxon>Methanoplanus</taxon>
    </lineage>
</organism>
<dbReference type="AlphaFoldDB" id="A0A9E7TH52"/>
<dbReference type="KEGG" id="mend:L6E24_13070"/>
<dbReference type="RefSeq" id="WP_257742411.1">
    <property type="nucleotide sequence ID" value="NZ_CP096115.1"/>
</dbReference>
<accession>A0A9E7TH52</accession>
<protein>
    <submittedName>
        <fullName evidence="1">Uncharacterized protein</fullName>
    </submittedName>
</protein>
<reference evidence="1" key="1">
    <citation type="submission" date="2022-04" db="EMBL/GenBank/DDBJ databases">
        <title>Complete genome of Methanoplanus endosymbiosus DSM 3599.</title>
        <authorList>
            <person name="Chen S.-C."/>
            <person name="You Y.-T."/>
            <person name="Zhou Y.-Z."/>
            <person name="Lai M.-C."/>
        </authorList>
    </citation>
    <scope>NUCLEOTIDE SEQUENCE</scope>
    <source>
        <strain evidence="1">DSM 3599</strain>
    </source>
</reference>
<evidence type="ECO:0000313" key="2">
    <source>
        <dbReference type="Proteomes" id="UP001060368"/>
    </source>
</evidence>
<name>A0A9E7TH52_9EURY</name>
<proteinExistence type="predicted"/>